<feature type="region of interest" description="Disordered" evidence="6">
    <location>
        <begin position="384"/>
        <end position="407"/>
    </location>
</feature>
<dbReference type="OrthoDB" id="3879658at2759"/>
<protein>
    <submittedName>
        <fullName evidence="7">Uncharacterized protein</fullName>
    </submittedName>
</protein>
<evidence type="ECO:0000256" key="2">
    <source>
        <dbReference type="ARBA" id="ARBA00022801"/>
    </source>
</evidence>
<keyword evidence="2 5" id="KW-0378">Hydrolase</keyword>
<evidence type="ECO:0000313" key="7">
    <source>
        <dbReference type="EMBL" id="KAB8437446.1"/>
    </source>
</evidence>
<dbReference type="EMBL" id="VIBQ01000036">
    <property type="protein sequence ID" value="KAB8437446.1"/>
    <property type="molecule type" value="Genomic_DNA"/>
</dbReference>
<reference evidence="7 8" key="1">
    <citation type="submission" date="2019-06" db="EMBL/GenBank/DDBJ databases">
        <title>A chromosomal-level reference genome of Carpinus fangiana (Coryloideae, Betulaceae).</title>
        <authorList>
            <person name="Yang X."/>
            <person name="Wang Z."/>
            <person name="Zhang L."/>
            <person name="Hao G."/>
            <person name="Liu J."/>
            <person name="Yang Y."/>
        </authorList>
    </citation>
    <scope>NUCLEOTIDE SEQUENCE [LARGE SCALE GENOMIC DNA]</scope>
    <source>
        <strain evidence="7">Cfa_2016G</strain>
        <tissue evidence="7">Leaf</tissue>
    </source>
</reference>
<name>A0A5N6L0C2_9ROSI</name>
<feature type="compositionally biased region" description="Basic residues" evidence="6">
    <location>
        <begin position="384"/>
        <end position="393"/>
    </location>
</feature>
<dbReference type="PANTHER" id="PTHR42812">
    <property type="entry name" value="BETA-XYLOSIDASE"/>
    <property type="match status" value="1"/>
</dbReference>
<evidence type="ECO:0000313" key="8">
    <source>
        <dbReference type="Proteomes" id="UP000327013"/>
    </source>
</evidence>
<dbReference type="InterPro" id="IPR006710">
    <property type="entry name" value="Glyco_hydro_43"/>
</dbReference>
<gene>
    <name evidence="7" type="ORF">FH972_025124</name>
</gene>
<dbReference type="Proteomes" id="UP000327013">
    <property type="component" value="Unassembled WGS sequence"/>
</dbReference>
<accession>A0A5N6L0C2</accession>
<dbReference type="InterPro" id="IPR051795">
    <property type="entry name" value="Glycosyl_Hydrlase_43"/>
</dbReference>
<feature type="site" description="Important for catalytic activity, responsible for pKa modulation of the active site Glu and correct orientation of both the proton donor and substrate" evidence="4">
    <location>
        <position position="199"/>
    </location>
</feature>
<dbReference type="SUPFAM" id="SSF75005">
    <property type="entry name" value="Arabinanase/levansucrase/invertase"/>
    <property type="match status" value="1"/>
</dbReference>
<evidence type="ECO:0000256" key="6">
    <source>
        <dbReference type="SAM" id="MobiDB-lite"/>
    </source>
</evidence>
<evidence type="ECO:0000256" key="1">
    <source>
        <dbReference type="ARBA" id="ARBA00009865"/>
    </source>
</evidence>
<dbReference type="CDD" id="cd08999">
    <property type="entry name" value="GH43_ABN-like"/>
    <property type="match status" value="1"/>
</dbReference>
<evidence type="ECO:0000256" key="3">
    <source>
        <dbReference type="ARBA" id="ARBA00023295"/>
    </source>
</evidence>
<evidence type="ECO:0000256" key="5">
    <source>
        <dbReference type="RuleBase" id="RU361187"/>
    </source>
</evidence>
<dbReference type="GO" id="GO:0004553">
    <property type="term" value="F:hydrolase activity, hydrolyzing O-glycosyl compounds"/>
    <property type="evidence" value="ECO:0007669"/>
    <property type="project" value="InterPro"/>
</dbReference>
<dbReference type="InterPro" id="IPR023296">
    <property type="entry name" value="Glyco_hydro_beta-prop_sf"/>
</dbReference>
<dbReference type="PANTHER" id="PTHR42812:SF5">
    <property type="entry name" value="ENDO-ARABINASE"/>
    <property type="match status" value="1"/>
</dbReference>
<evidence type="ECO:0000256" key="4">
    <source>
        <dbReference type="PIRSR" id="PIRSR606710-2"/>
    </source>
</evidence>
<keyword evidence="3 5" id="KW-0326">Glycosidase</keyword>
<comment type="similarity">
    <text evidence="1 5">Belongs to the glycosyl hydrolase 43 family.</text>
</comment>
<sequence>MNLSLDDSPSQRFAAVPSAQPTLQTVAVTSSAPRQSLRHASNFVALVVCLRVVFLTWRVSALPQPADAPTSLKAAISSDFADPSIIHDGKKWYAFSTSVHNGPNVQVATSSDFKDWQIMPKHDALPELPAWSGKRQAHRVWAPDVIKNDNNEYVMYFSAVHASSPHRCVGVAKASQPEGPYATTQDPLICPLDAGGAIDASGFQDKNGTRYITYKEDRNALPATRGRPNSARHSTCGWSPTGSTPIMLQRVDATGTQLTGPASKILDRDPIDGPLVEASSLTRTKDGNYVLFFSSNCYNGPWYDLSYAIADRVEGPYEKSGPLLWPGSLGLHSPGGADVAPEGDRIVLHAGQVGRRHMYAVDIAIDGCGEVRIFEDLTHETPRRKPAGCRRCRQPAEREPATDGVGAREQMKPLARQTGVLAVCELRSIRAPFLPRRVEVEEWANCRSAHAGGRSAAGRRIRACSHTAPAWRSQRTHLVLHGPRFSSLIPSGACSGCSTEHFGGAAAPGV</sequence>
<keyword evidence="8" id="KW-1185">Reference proteome</keyword>
<proteinExistence type="inferred from homology"/>
<organism evidence="7 8">
    <name type="scientific">Carpinus fangiana</name>
    <dbReference type="NCBI Taxonomy" id="176857"/>
    <lineage>
        <taxon>Eukaryota</taxon>
        <taxon>Viridiplantae</taxon>
        <taxon>Streptophyta</taxon>
        <taxon>Embryophyta</taxon>
        <taxon>Tracheophyta</taxon>
        <taxon>Spermatophyta</taxon>
        <taxon>Magnoliopsida</taxon>
        <taxon>eudicotyledons</taxon>
        <taxon>Gunneridae</taxon>
        <taxon>Pentapetalae</taxon>
        <taxon>rosids</taxon>
        <taxon>fabids</taxon>
        <taxon>Fagales</taxon>
        <taxon>Betulaceae</taxon>
        <taxon>Carpinus</taxon>
    </lineage>
</organism>
<dbReference type="Pfam" id="PF04616">
    <property type="entry name" value="Glyco_hydro_43"/>
    <property type="match status" value="1"/>
</dbReference>
<comment type="caution">
    <text evidence="7">The sequence shown here is derived from an EMBL/GenBank/DDBJ whole genome shotgun (WGS) entry which is preliminary data.</text>
</comment>
<dbReference type="Gene3D" id="2.115.10.20">
    <property type="entry name" value="Glycosyl hydrolase domain, family 43"/>
    <property type="match status" value="1"/>
</dbReference>
<dbReference type="AlphaFoldDB" id="A0A5N6L0C2"/>
<dbReference type="GO" id="GO:0005975">
    <property type="term" value="P:carbohydrate metabolic process"/>
    <property type="evidence" value="ECO:0007669"/>
    <property type="project" value="InterPro"/>
</dbReference>